<dbReference type="EnsemblMetazoa" id="GPPI050204-RA">
    <property type="protein sequence ID" value="GPPI050204-PA"/>
    <property type="gene ID" value="GPPI050204"/>
</dbReference>
<accession>A0A1B0C655</accession>
<dbReference type="InterPro" id="IPR050430">
    <property type="entry name" value="Peptidase_S1"/>
</dbReference>
<reference evidence="8" key="1">
    <citation type="submission" date="2015-01" db="EMBL/GenBank/DDBJ databases">
        <authorList>
            <person name="Aksoy S."/>
            <person name="Warren W."/>
            <person name="Wilson R.K."/>
        </authorList>
    </citation>
    <scope>NUCLEOTIDE SEQUENCE [LARGE SCALE GENOMIC DNA]</scope>
    <source>
        <strain evidence="8">IAEA</strain>
    </source>
</reference>
<keyword evidence="2" id="KW-0378">Hydrolase</keyword>
<keyword evidence="4" id="KW-1015">Disulfide bond</keyword>
<evidence type="ECO:0000259" key="6">
    <source>
        <dbReference type="PROSITE" id="PS50240"/>
    </source>
</evidence>
<evidence type="ECO:0000256" key="1">
    <source>
        <dbReference type="ARBA" id="ARBA00022670"/>
    </source>
</evidence>
<dbReference type="EMBL" id="JXJN01026446">
    <property type="status" value="NOT_ANNOTATED_CDS"/>
    <property type="molecule type" value="Genomic_DNA"/>
</dbReference>
<evidence type="ECO:0000313" key="8">
    <source>
        <dbReference type="Proteomes" id="UP000092460"/>
    </source>
</evidence>
<evidence type="ECO:0000256" key="4">
    <source>
        <dbReference type="ARBA" id="ARBA00023157"/>
    </source>
</evidence>
<keyword evidence="3" id="KW-0720">Serine protease</keyword>
<feature type="region of interest" description="Disordered" evidence="5">
    <location>
        <begin position="193"/>
        <end position="223"/>
    </location>
</feature>
<dbReference type="InterPro" id="IPR009003">
    <property type="entry name" value="Peptidase_S1_PA"/>
</dbReference>
<dbReference type="Gene3D" id="2.40.10.10">
    <property type="entry name" value="Trypsin-like serine proteases"/>
    <property type="match status" value="2"/>
</dbReference>
<keyword evidence="1" id="KW-0645">Protease</keyword>
<sequence length="580" mass="66250">MLSKHRFLFHKRQQQASETIVDAALIDDVKWFFKGVAKFAETLEYLLPSVVESKTYNQTFAETTRSTLLLGLRHLLVGIREISITFAENFKTEHIKQLQQLKHATELVRGTLNSIRLWFSHLRILMAHLFQLYNHYMPEVLLGKCVNHYLRTVYPHNYFYEYPVLLLLDMYNSIISQENAEPKVSQLIDNAANNNNKEQTDGDADKQGYLDDSPHGTNEKNSNTESLFNLSTVIDVDKYLIIERAADKHSFKICLKLYTVETLYLSEQPAYQVSIYLNSNQNGPPVLVCNGVIIQCRLVLTIASCIHYQLTAESAAEPFQSNKLFIIAGTSSDFASELTVQVLDIIIANSFNVTTNENDLAILRLNSNLPLGIRNDLKWVILDDIDNADKPCLANFYFRNKLTKIPIHTRTEQLPLLPNSECHSISQFPLARRNDICSLYMLPCGFHCTTFDDFARRYNIDRGIGLLCKNHLVGLLSTILPMPNANNFNCSQKILQSYYTNLENHLTWIYNVIHTEELQVLKEGTYTASSPYDGLREEHRLLLNDSIQMCNGGNSAKAASHVEWQFPIYGILVILYCGNN</sequence>
<dbReference type="InterPro" id="IPR043504">
    <property type="entry name" value="Peptidase_S1_PA_chymotrypsin"/>
</dbReference>
<dbReference type="InterPro" id="IPR001254">
    <property type="entry name" value="Trypsin_dom"/>
</dbReference>
<dbReference type="PROSITE" id="PS50240">
    <property type="entry name" value="TRYPSIN_DOM"/>
    <property type="match status" value="1"/>
</dbReference>
<reference evidence="7" key="2">
    <citation type="submission" date="2020-05" db="UniProtKB">
        <authorList>
            <consortium name="EnsemblMetazoa"/>
        </authorList>
    </citation>
    <scope>IDENTIFICATION</scope>
    <source>
        <strain evidence="7">IAEA</strain>
    </source>
</reference>
<feature type="compositionally biased region" description="Basic and acidic residues" evidence="5">
    <location>
        <begin position="198"/>
        <end position="218"/>
    </location>
</feature>
<evidence type="ECO:0000313" key="7">
    <source>
        <dbReference type="EnsemblMetazoa" id="GPPI050204-PA"/>
    </source>
</evidence>
<dbReference type="GO" id="GO:0004252">
    <property type="term" value="F:serine-type endopeptidase activity"/>
    <property type="evidence" value="ECO:0007669"/>
    <property type="project" value="InterPro"/>
</dbReference>
<dbReference type="PANTHER" id="PTHR24276:SF98">
    <property type="entry name" value="FI18310P1-RELATED"/>
    <property type="match status" value="1"/>
</dbReference>
<name>A0A1B0C655_9MUSC</name>
<dbReference type="SUPFAM" id="SSF50494">
    <property type="entry name" value="Trypsin-like serine proteases"/>
    <property type="match status" value="1"/>
</dbReference>
<evidence type="ECO:0000256" key="3">
    <source>
        <dbReference type="ARBA" id="ARBA00022825"/>
    </source>
</evidence>
<dbReference type="STRING" id="67801.A0A1B0C655"/>
<dbReference type="Proteomes" id="UP000092460">
    <property type="component" value="Unassembled WGS sequence"/>
</dbReference>
<dbReference type="AlphaFoldDB" id="A0A1B0C655"/>
<dbReference type="PANTHER" id="PTHR24276">
    <property type="entry name" value="POLYSERASE-RELATED"/>
    <property type="match status" value="1"/>
</dbReference>
<evidence type="ECO:0000256" key="5">
    <source>
        <dbReference type="SAM" id="MobiDB-lite"/>
    </source>
</evidence>
<feature type="domain" description="Peptidase S1" evidence="6">
    <location>
        <begin position="271"/>
        <end position="514"/>
    </location>
</feature>
<dbReference type="VEuPathDB" id="VectorBase:GPPI050204"/>
<proteinExistence type="predicted"/>
<dbReference type="SMART" id="SM00020">
    <property type="entry name" value="Tryp_SPc"/>
    <property type="match status" value="1"/>
</dbReference>
<dbReference type="Pfam" id="PF00089">
    <property type="entry name" value="Trypsin"/>
    <property type="match status" value="1"/>
</dbReference>
<evidence type="ECO:0000256" key="2">
    <source>
        <dbReference type="ARBA" id="ARBA00022801"/>
    </source>
</evidence>
<keyword evidence="8" id="KW-1185">Reference proteome</keyword>
<organism evidence="7 8">
    <name type="scientific">Glossina palpalis gambiensis</name>
    <dbReference type="NCBI Taxonomy" id="67801"/>
    <lineage>
        <taxon>Eukaryota</taxon>
        <taxon>Metazoa</taxon>
        <taxon>Ecdysozoa</taxon>
        <taxon>Arthropoda</taxon>
        <taxon>Hexapoda</taxon>
        <taxon>Insecta</taxon>
        <taxon>Pterygota</taxon>
        <taxon>Neoptera</taxon>
        <taxon>Endopterygota</taxon>
        <taxon>Diptera</taxon>
        <taxon>Brachycera</taxon>
        <taxon>Muscomorpha</taxon>
        <taxon>Hippoboscoidea</taxon>
        <taxon>Glossinidae</taxon>
        <taxon>Glossina</taxon>
    </lineage>
</organism>
<dbReference type="GO" id="GO:0006508">
    <property type="term" value="P:proteolysis"/>
    <property type="evidence" value="ECO:0007669"/>
    <property type="project" value="UniProtKB-KW"/>
</dbReference>
<protein>
    <recommendedName>
        <fullName evidence="6">Peptidase S1 domain-containing protein</fullName>
    </recommendedName>
</protein>